<comment type="similarity">
    <text evidence="1">Belongs to the UPF0065 (bug) family.</text>
</comment>
<organism evidence="3 4">
    <name type="scientific">Advenella incenata</name>
    <dbReference type="NCBI Taxonomy" id="267800"/>
    <lineage>
        <taxon>Bacteria</taxon>
        <taxon>Pseudomonadati</taxon>
        <taxon>Pseudomonadota</taxon>
        <taxon>Betaproteobacteria</taxon>
        <taxon>Burkholderiales</taxon>
        <taxon>Alcaligenaceae</taxon>
    </lineage>
</organism>
<feature type="chain" id="PRO_5020604633" evidence="2">
    <location>
        <begin position="26"/>
        <end position="327"/>
    </location>
</feature>
<evidence type="ECO:0000256" key="2">
    <source>
        <dbReference type="SAM" id="SignalP"/>
    </source>
</evidence>
<dbReference type="OrthoDB" id="8678477at2"/>
<proteinExistence type="inferred from homology"/>
<dbReference type="InterPro" id="IPR042100">
    <property type="entry name" value="Bug_dom1"/>
</dbReference>
<gene>
    <name evidence="3" type="ORF">EV681_4073</name>
</gene>
<evidence type="ECO:0000313" key="4">
    <source>
        <dbReference type="Proteomes" id="UP000293398"/>
    </source>
</evidence>
<dbReference type="Gene3D" id="3.40.190.10">
    <property type="entry name" value="Periplasmic binding protein-like II"/>
    <property type="match status" value="1"/>
</dbReference>
<protein>
    <submittedName>
        <fullName evidence="3">Tripartite-type tricarboxylate transporter receptor subunit TctC</fullName>
    </submittedName>
</protein>
<dbReference type="CDD" id="cd07012">
    <property type="entry name" value="PBP2_Bug_TTT"/>
    <property type="match status" value="1"/>
</dbReference>
<accession>A0A4Q7V8G1</accession>
<keyword evidence="3" id="KW-0675">Receptor</keyword>
<feature type="signal peptide" evidence="2">
    <location>
        <begin position="1"/>
        <end position="25"/>
    </location>
</feature>
<dbReference type="Proteomes" id="UP000293398">
    <property type="component" value="Unassembled WGS sequence"/>
</dbReference>
<dbReference type="PANTHER" id="PTHR42928:SF5">
    <property type="entry name" value="BLR1237 PROTEIN"/>
    <property type="match status" value="1"/>
</dbReference>
<dbReference type="Gene3D" id="3.40.190.150">
    <property type="entry name" value="Bordetella uptake gene, domain 1"/>
    <property type="match status" value="1"/>
</dbReference>
<keyword evidence="4" id="KW-1185">Reference proteome</keyword>
<comment type="caution">
    <text evidence="3">The sequence shown here is derived from an EMBL/GenBank/DDBJ whole genome shotgun (WGS) entry which is preliminary data.</text>
</comment>
<evidence type="ECO:0000256" key="1">
    <source>
        <dbReference type="ARBA" id="ARBA00006987"/>
    </source>
</evidence>
<dbReference type="Pfam" id="PF03401">
    <property type="entry name" value="TctC"/>
    <property type="match status" value="1"/>
</dbReference>
<dbReference type="AlphaFoldDB" id="A0A4Q7V8G1"/>
<evidence type="ECO:0000313" key="3">
    <source>
        <dbReference type="EMBL" id="RZT92164.1"/>
    </source>
</evidence>
<name>A0A4Q7V8G1_9BURK</name>
<dbReference type="SUPFAM" id="SSF53850">
    <property type="entry name" value="Periplasmic binding protein-like II"/>
    <property type="match status" value="1"/>
</dbReference>
<dbReference type="InterPro" id="IPR005064">
    <property type="entry name" value="BUG"/>
</dbReference>
<dbReference type="EMBL" id="SHKO01000004">
    <property type="protein sequence ID" value="RZT92164.1"/>
    <property type="molecule type" value="Genomic_DNA"/>
</dbReference>
<keyword evidence="2" id="KW-0732">Signal</keyword>
<reference evidence="3 4" key="1">
    <citation type="submission" date="2019-02" db="EMBL/GenBank/DDBJ databases">
        <title>Genomic Encyclopedia of Type Strains, Phase IV (KMG-IV): sequencing the most valuable type-strain genomes for metagenomic binning, comparative biology and taxonomic classification.</title>
        <authorList>
            <person name="Goeker M."/>
        </authorList>
    </citation>
    <scope>NUCLEOTIDE SEQUENCE [LARGE SCALE GENOMIC DNA]</scope>
    <source>
        <strain evidence="3 4">DSM 23814</strain>
    </source>
</reference>
<dbReference type="PIRSF" id="PIRSF017082">
    <property type="entry name" value="YflP"/>
    <property type="match status" value="1"/>
</dbReference>
<dbReference type="PANTHER" id="PTHR42928">
    <property type="entry name" value="TRICARBOXYLATE-BINDING PROTEIN"/>
    <property type="match status" value="1"/>
</dbReference>
<dbReference type="RefSeq" id="WP_130304930.1">
    <property type="nucleotide sequence ID" value="NZ_SHKO01000004.1"/>
</dbReference>
<sequence>MKRKLLTHTLLTLAASTIAITNAMAQEAAYPQRPISLIVSAAPGGTTDLAARMIADPLSKELGQPVVVENKPGASGGIAAQQVLRAKPDGYTLLLQYSGYQVITPSIEKVSWDPVKDFTPIANVLSAPQLLVVKKDLPVNSLKELVQYAKDNPGKLNYASSGTGALQHVATEQLNQMAGIKTTHVPYKGTGPALTDLLAGVVDLTITTPPPLLPHIKSGALKALVVTSKEPLPSLPEVPTASAAGYPDLLVSSWFAMYGPKGVPSEVVQRLNAAIEKIMATPEYKKKAEGLGATAEYMGPEQLGNYTGEELARWKKVIDAAGIKGGN</sequence>